<reference evidence="2 3" key="3">
    <citation type="submission" date="2019-12" db="UniProtKB">
        <authorList>
            <consortium name="WormBaseParasite"/>
        </authorList>
    </citation>
    <scope>IDENTIFICATION</scope>
</reference>
<reference evidence="1" key="2">
    <citation type="submission" date="2014-03" db="EMBL/GenBank/DDBJ databases">
        <title>The whipworm genome and dual-species transcriptomics of an intimate host-pathogen interaction.</title>
        <authorList>
            <person name="Foth B.J."/>
            <person name="Tsai I.J."/>
            <person name="Reid A.J."/>
            <person name="Bancroft A.J."/>
            <person name="Nichol S."/>
            <person name="Tracey A."/>
            <person name="Holroyd N."/>
            <person name="Cotton J.A."/>
            <person name="Stanley E.J."/>
            <person name="Zarowiecki M."/>
            <person name="Liu J.Z."/>
            <person name="Huckvale T."/>
            <person name="Cooper P.J."/>
            <person name="Grencis R.K."/>
            <person name="Berriman M."/>
        </authorList>
    </citation>
    <scope>NUCLEOTIDE SEQUENCE [LARGE SCALE GENOMIC DNA]</scope>
    <source>
        <strain evidence="1">Edinburgh</strain>
    </source>
</reference>
<name>A0A5S6QKN2_TRIMR</name>
<evidence type="ECO:0000313" key="1">
    <source>
        <dbReference type="Proteomes" id="UP000046395"/>
    </source>
</evidence>
<reference evidence="1" key="1">
    <citation type="submission" date="2013-11" db="EMBL/GenBank/DDBJ databases">
        <authorList>
            <person name="Aslett M."/>
        </authorList>
    </citation>
    <scope>NUCLEOTIDE SEQUENCE [LARGE SCALE GENOMIC DNA]</scope>
    <source>
        <strain evidence="1">Edinburgh</strain>
    </source>
</reference>
<evidence type="ECO:0000313" key="2">
    <source>
        <dbReference type="WBParaSite" id="TMUE_0000000765.1"/>
    </source>
</evidence>
<dbReference type="WBParaSite" id="TMUE_2000007901.1">
    <property type="protein sequence ID" value="TMUE_2000007901.1"/>
    <property type="gene ID" value="WBGene00292956"/>
</dbReference>
<dbReference type="AlphaFoldDB" id="A0A5S6QKN2"/>
<accession>A0A5S6QKN2</accession>
<proteinExistence type="predicted"/>
<keyword evidence="1" id="KW-1185">Reference proteome</keyword>
<dbReference type="WBParaSite" id="TMUE_0000000765.1">
    <property type="protein sequence ID" value="TMUE_0000000765.1"/>
    <property type="gene ID" value="WBGene00296689"/>
</dbReference>
<sequence length="133" mass="15054">MAKERLSQRLSRRNSCSNEVPSYSWTSAALGVCSLQHQRCTVRDKEAASRLMFKQPTQYLTKAWVSLQPLRIMTAFVQSVVVSLSISTTLRPFTPMRFCNWWSCSFAMMASSTGSVRTHLINSLLELSVIATR</sequence>
<protein>
    <submittedName>
        <fullName evidence="2 3">Uncharacterized protein</fullName>
    </submittedName>
</protein>
<dbReference type="Proteomes" id="UP000046395">
    <property type="component" value="Unassembled WGS sequence"/>
</dbReference>
<organism evidence="1 3">
    <name type="scientific">Trichuris muris</name>
    <name type="common">Mouse whipworm</name>
    <dbReference type="NCBI Taxonomy" id="70415"/>
    <lineage>
        <taxon>Eukaryota</taxon>
        <taxon>Metazoa</taxon>
        <taxon>Ecdysozoa</taxon>
        <taxon>Nematoda</taxon>
        <taxon>Enoplea</taxon>
        <taxon>Dorylaimia</taxon>
        <taxon>Trichinellida</taxon>
        <taxon>Trichuridae</taxon>
        <taxon>Trichuris</taxon>
    </lineage>
</organism>
<evidence type="ECO:0000313" key="3">
    <source>
        <dbReference type="WBParaSite" id="TMUE_2000007901.1"/>
    </source>
</evidence>